<keyword evidence="1" id="KW-0489">Methyltransferase</keyword>
<keyword evidence="1" id="KW-0808">Transferase</keyword>
<dbReference type="Gene3D" id="3.40.50.150">
    <property type="entry name" value="Vaccinia Virus protein VP39"/>
    <property type="match status" value="1"/>
</dbReference>
<accession>A0A6A5VJC5</accession>
<name>A0A6A5VJC5_9PLEO</name>
<dbReference type="CDD" id="cd02440">
    <property type="entry name" value="AdoMet_MTases"/>
    <property type="match status" value="1"/>
</dbReference>
<dbReference type="Pfam" id="PF13489">
    <property type="entry name" value="Methyltransf_23"/>
    <property type="match status" value="1"/>
</dbReference>
<proteinExistence type="predicted"/>
<gene>
    <name evidence="1" type="ORF">BU23DRAFT_552935</name>
</gene>
<dbReference type="SUPFAM" id="SSF53335">
    <property type="entry name" value="S-adenosyl-L-methionine-dependent methyltransferases"/>
    <property type="match status" value="1"/>
</dbReference>
<dbReference type="GO" id="GO:0008168">
    <property type="term" value="F:methyltransferase activity"/>
    <property type="evidence" value="ECO:0007669"/>
    <property type="project" value="UniProtKB-KW"/>
</dbReference>
<dbReference type="GO" id="GO:0032259">
    <property type="term" value="P:methylation"/>
    <property type="evidence" value="ECO:0007669"/>
    <property type="project" value="UniProtKB-KW"/>
</dbReference>
<dbReference type="InterPro" id="IPR029063">
    <property type="entry name" value="SAM-dependent_MTases_sf"/>
</dbReference>
<dbReference type="OrthoDB" id="540004at2759"/>
<dbReference type="PANTHER" id="PTHR45036:SF1">
    <property type="entry name" value="METHYLTRANSFERASE LIKE 7A"/>
    <property type="match status" value="1"/>
</dbReference>
<reference evidence="1" key="1">
    <citation type="journal article" date="2020" name="Stud. Mycol.">
        <title>101 Dothideomycetes genomes: a test case for predicting lifestyles and emergence of pathogens.</title>
        <authorList>
            <person name="Haridas S."/>
            <person name="Albert R."/>
            <person name="Binder M."/>
            <person name="Bloem J."/>
            <person name="Labutti K."/>
            <person name="Salamov A."/>
            <person name="Andreopoulos B."/>
            <person name="Baker S."/>
            <person name="Barry K."/>
            <person name="Bills G."/>
            <person name="Bluhm B."/>
            <person name="Cannon C."/>
            <person name="Castanera R."/>
            <person name="Culley D."/>
            <person name="Daum C."/>
            <person name="Ezra D."/>
            <person name="Gonzalez J."/>
            <person name="Henrissat B."/>
            <person name="Kuo A."/>
            <person name="Liang C."/>
            <person name="Lipzen A."/>
            <person name="Lutzoni F."/>
            <person name="Magnuson J."/>
            <person name="Mondo S."/>
            <person name="Nolan M."/>
            <person name="Ohm R."/>
            <person name="Pangilinan J."/>
            <person name="Park H.-J."/>
            <person name="Ramirez L."/>
            <person name="Alfaro M."/>
            <person name="Sun H."/>
            <person name="Tritt A."/>
            <person name="Yoshinaga Y."/>
            <person name="Zwiers L.-H."/>
            <person name="Turgeon B."/>
            <person name="Goodwin S."/>
            <person name="Spatafora J."/>
            <person name="Crous P."/>
            <person name="Grigoriev I."/>
        </authorList>
    </citation>
    <scope>NUCLEOTIDE SEQUENCE</scope>
    <source>
        <strain evidence="1">CBS 107.79</strain>
    </source>
</reference>
<protein>
    <submittedName>
        <fullName evidence="1">Methyltransferase</fullName>
    </submittedName>
</protein>
<dbReference type="AlphaFoldDB" id="A0A6A5VJC5"/>
<dbReference type="PANTHER" id="PTHR45036">
    <property type="entry name" value="METHYLTRANSFERASE LIKE 7B"/>
    <property type="match status" value="1"/>
</dbReference>
<dbReference type="Proteomes" id="UP000800036">
    <property type="component" value="Unassembled WGS sequence"/>
</dbReference>
<dbReference type="InterPro" id="IPR052356">
    <property type="entry name" value="Thiol_S-MT"/>
</dbReference>
<evidence type="ECO:0000313" key="1">
    <source>
        <dbReference type="EMBL" id="KAF1975106.1"/>
    </source>
</evidence>
<evidence type="ECO:0000313" key="2">
    <source>
        <dbReference type="Proteomes" id="UP000800036"/>
    </source>
</evidence>
<organism evidence="1 2">
    <name type="scientific">Bimuria novae-zelandiae CBS 107.79</name>
    <dbReference type="NCBI Taxonomy" id="1447943"/>
    <lineage>
        <taxon>Eukaryota</taxon>
        <taxon>Fungi</taxon>
        <taxon>Dikarya</taxon>
        <taxon>Ascomycota</taxon>
        <taxon>Pezizomycotina</taxon>
        <taxon>Dothideomycetes</taxon>
        <taxon>Pleosporomycetidae</taxon>
        <taxon>Pleosporales</taxon>
        <taxon>Massarineae</taxon>
        <taxon>Didymosphaeriaceae</taxon>
        <taxon>Bimuria</taxon>
    </lineage>
</organism>
<dbReference type="EMBL" id="ML976672">
    <property type="protein sequence ID" value="KAF1975106.1"/>
    <property type="molecule type" value="Genomic_DNA"/>
</dbReference>
<sequence>MASAHPFFRILLSLLLPWQFLGIAISYLPGALKRLLQTEPLQNLSLAKIQDAWFSAFWNHAGANIRVMNGPRITALLEGRVSQARVVDKPVVAPVSGVILDIGPGPGFWVDLYVKANTGDLKVYGVEPNVDAHSDLRMRVHQAGLDGVYNIIPAGIETIDKIEATGIDGKTHKIEKGSVDCIVTLLCLCGIPKPEKNIAELYQYLKKGGRWYVFEHVKHNGNWFMRLYQAIVNLFWPHVVGGCELCRDTEQSLRNAGSWDRIDLMQPPEETWFMTVPHRFGTLTK</sequence>
<keyword evidence="2" id="KW-1185">Reference proteome</keyword>